<reference evidence="5" key="1">
    <citation type="journal article" date="2011" name="BMC Genomics">
        <title>Shotgun sequencing of Yersinia enterocolitica strain W22703 (biotype 2, serotype O:9): genomic evidence for oscillation between invertebrates and mammals.</title>
        <authorList>
            <person name="Fuchs T.M."/>
            <person name="Brandt K."/>
            <person name="Starke M."/>
            <person name="Rattei T."/>
        </authorList>
    </citation>
    <scope>NUCLEOTIDE SEQUENCE</scope>
</reference>
<dbReference type="GO" id="GO:0000976">
    <property type="term" value="F:transcription cis-regulatory region binding"/>
    <property type="evidence" value="ECO:0007669"/>
    <property type="project" value="TreeGrafter"/>
</dbReference>
<dbReference type="GO" id="GO:0003700">
    <property type="term" value="F:DNA-binding transcription factor activity"/>
    <property type="evidence" value="ECO:0007669"/>
    <property type="project" value="TreeGrafter"/>
</dbReference>
<dbReference type="PANTHER" id="PTHR30146:SF109">
    <property type="entry name" value="HTH-TYPE TRANSCRIPTIONAL REGULATOR GALS"/>
    <property type="match status" value="1"/>
</dbReference>
<evidence type="ECO:0000259" key="4">
    <source>
        <dbReference type="Pfam" id="PF13377"/>
    </source>
</evidence>
<dbReference type="Pfam" id="PF13377">
    <property type="entry name" value="Peripla_BP_3"/>
    <property type="match status" value="1"/>
</dbReference>
<organism evidence="5">
    <name type="scientific">Yersinia enterocolitica W22703</name>
    <dbReference type="NCBI Taxonomy" id="913028"/>
    <lineage>
        <taxon>Bacteria</taxon>
        <taxon>Pseudomonadati</taxon>
        <taxon>Pseudomonadota</taxon>
        <taxon>Gammaproteobacteria</taxon>
        <taxon>Enterobacterales</taxon>
        <taxon>Yersiniaceae</taxon>
        <taxon>Yersinia</taxon>
    </lineage>
</organism>
<protein>
    <recommendedName>
        <fullName evidence="4">Transcriptional regulator LacI/GalR-like sensor domain-containing protein</fullName>
    </recommendedName>
</protein>
<evidence type="ECO:0000256" key="3">
    <source>
        <dbReference type="ARBA" id="ARBA00023163"/>
    </source>
</evidence>
<evidence type="ECO:0000256" key="2">
    <source>
        <dbReference type="ARBA" id="ARBA00023125"/>
    </source>
</evidence>
<name>F4MZI2_YEREN</name>
<dbReference type="SUPFAM" id="SSF53822">
    <property type="entry name" value="Periplasmic binding protein-like I"/>
    <property type="match status" value="1"/>
</dbReference>
<keyword evidence="5" id="KW-0413">Isomerase</keyword>
<dbReference type="GO" id="GO:0016853">
    <property type="term" value="F:isomerase activity"/>
    <property type="evidence" value="ECO:0007669"/>
    <property type="project" value="UniProtKB-KW"/>
</dbReference>
<dbReference type="InterPro" id="IPR046335">
    <property type="entry name" value="LacI/GalR-like_sensor"/>
</dbReference>
<feature type="domain" description="Transcriptional regulator LacI/GalR-like sensor" evidence="4">
    <location>
        <begin position="11"/>
        <end position="102"/>
    </location>
</feature>
<gene>
    <name evidence="5" type="ORF">YEW_GA24960</name>
</gene>
<dbReference type="InterPro" id="IPR028082">
    <property type="entry name" value="Peripla_BP_I"/>
</dbReference>
<proteinExistence type="predicted"/>
<sequence length="103" mass="11387">MDAAAALVAQCPDLDGLFCATDMLAMGAMDYLHRHLPQQPVLIIGFDDIPQATYAAYQLTTIRQDTDCLAQTAVNLLVNRIRRFEQPSVQKTIPVELVVRQSA</sequence>
<dbReference type="Gene3D" id="3.40.50.2300">
    <property type="match status" value="1"/>
</dbReference>
<dbReference type="AlphaFoldDB" id="F4MZI2"/>
<evidence type="ECO:0000313" key="5">
    <source>
        <dbReference type="EMBL" id="CBX71240.1"/>
    </source>
</evidence>
<accession>F4MZI2</accession>
<evidence type="ECO:0000256" key="1">
    <source>
        <dbReference type="ARBA" id="ARBA00023015"/>
    </source>
</evidence>
<dbReference type="PANTHER" id="PTHR30146">
    <property type="entry name" value="LACI-RELATED TRANSCRIPTIONAL REPRESSOR"/>
    <property type="match status" value="1"/>
</dbReference>
<keyword evidence="3" id="KW-0804">Transcription</keyword>
<keyword evidence="1" id="KW-0805">Transcription regulation</keyword>
<keyword evidence="2" id="KW-0238">DNA-binding</keyword>
<dbReference type="EMBL" id="FR718576">
    <property type="protein sequence ID" value="CBX71240.1"/>
    <property type="molecule type" value="Genomic_DNA"/>
</dbReference>